<dbReference type="Pfam" id="PF07602">
    <property type="entry name" value="DUF1565"/>
    <property type="match status" value="1"/>
</dbReference>
<keyword evidence="8" id="KW-1185">Reference proteome</keyword>
<dbReference type="Pfam" id="PF21258">
    <property type="entry name" value="Glyco_hydro_120_ins"/>
    <property type="match status" value="1"/>
</dbReference>
<dbReference type="InterPro" id="IPR013780">
    <property type="entry name" value="Glyco_hydro_b"/>
</dbReference>
<dbReference type="InterPro" id="IPR006626">
    <property type="entry name" value="PbH1"/>
</dbReference>
<protein>
    <recommendedName>
        <fullName evidence="9">Right handed beta helix domain-containing protein</fullName>
    </recommendedName>
</protein>
<dbReference type="InterPro" id="IPR039448">
    <property type="entry name" value="Beta_helix"/>
</dbReference>
<keyword evidence="2" id="KW-0964">Secreted</keyword>
<dbReference type="PANTHER" id="PTHR40088">
    <property type="entry name" value="PECTATE LYASE (EUROFUNG)"/>
    <property type="match status" value="1"/>
</dbReference>
<dbReference type="Proteomes" id="UP001240250">
    <property type="component" value="Unassembled WGS sequence"/>
</dbReference>
<feature type="domain" description="Glycoside hydrolase 120 insertion" evidence="6">
    <location>
        <begin position="81"/>
        <end position="204"/>
    </location>
</feature>
<feature type="domain" description="Right handed beta helix" evidence="5">
    <location>
        <begin position="313"/>
        <end position="424"/>
    </location>
</feature>
<dbReference type="InterPro" id="IPR012334">
    <property type="entry name" value="Pectin_lyas_fold"/>
</dbReference>
<evidence type="ECO:0008006" key="9">
    <source>
        <dbReference type="Google" id="ProtNLM"/>
    </source>
</evidence>
<dbReference type="Pfam" id="PF13229">
    <property type="entry name" value="Beta_helix"/>
    <property type="match status" value="1"/>
</dbReference>
<evidence type="ECO:0000259" key="5">
    <source>
        <dbReference type="Pfam" id="PF13229"/>
    </source>
</evidence>
<feature type="domain" description="DUF1565" evidence="4">
    <location>
        <begin position="9"/>
        <end position="48"/>
    </location>
</feature>
<evidence type="ECO:0000259" key="6">
    <source>
        <dbReference type="Pfam" id="PF21258"/>
    </source>
</evidence>
<organism evidence="7 8">
    <name type="scientific">Cellulomonas iranensis</name>
    <dbReference type="NCBI Taxonomy" id="76862"/>
    <lineage>
        <taxon>Bacteria</taxon>
        <taxon>Bacillati</taxon>
        <taxon>Actinomycetota</taxon>
        <taxon>Actinomycetes</taxon>
        <taxon>Micrococcales</taxon>
        <taxon>Cellulomonadaceae</taxon>
        <taxon>Cellulomonas</taxon>
    </lineage>
</organism>
<dbReference type="InterPro" id="IPR052052">
    <property type="entry name" value="Polysaccharide_Lyase_9"/>
</dbReference>
<evidence type="ECO:0000256" key="2">
    <source>
        <dbReference type="ARBA" id="ARBA00022525"/>
    </source>
</evidence>
<dbReference type="RefSeq" id="WP_070320220.1">
    <property type="nucleotide sequence ID" value="NZ_CP194061.1"/>
</dbReference>
<accession>A0ABU0GHV6</accession>
<dbReference type="InterPro" id="IPR049169">
    <property type="entry name" value="Glyco_hydro_120_ins"/>
</dbReference>
<name>A0ABU0GHV6_9CELL</name>
<evidence type="ECO:0000256" key="1">
    <source>
        <dbReference type="ARBA" id="ARBA00004613"/>
    </source>
</evidence>
<dbReference type="InterPro" id="IPR011459">
    <property type="entry name" value="DUF1565"/>
</dbReference>
<proteinExistence type="predicted"/>
<reference evidence="7 8" key="1">
    <citation type="submission" date="2023-07" db="EMBL/GenBank/DDBJ databases">
        <title>Sequencing the genomes of 1000 actinobacteria strains.</title>
        <authorList>
            <person name="Klenk H.-P."/>
        </authorList>
    </citation>
    <scope>NUCLEOTIDE SEQUENCE [LARGE SCALE GENOMIC DNA]</scope>
    <source>
        <strain evidence="7 8">DSM 14785</strain>
    </source>
</reference>
<dbReference type="InterPro" id="IPR011050">
    <property type="entry name" value="Pectin_lyase_fold/virulence"/>
</dbReference>
<evidence type="ECO:0000313" key="8">
    <source>
        <dbReference type="Proteomes" id="UP001240250"/>
    </source>
</evidence>
<dbReference type="SUPFAM" id="SSF51126">
    <property type="entry name" value="Pectin lyase-like"/>
    <property type="match status" value="1"/>
</dbReference>
<evidence type="ECO:0000256" key="3">
    <source>
        <dbReference type="ARBA" id="ARBA00022729"/>
    </source>
</evidence>
<comment type="subcellular location">
    <subcellularLocation>
        <location evidence="1">Secreted</location>
    </subcellularLocation>
</comment>
<dbReference type="SMART" id="SM00710">
    <property type="entry name" value="PbH1"/>
    <property type="match status" value="4"/>
</dbReference>
<comment type="caution">
    <text evidence="7">The sequence shown here is derived from an EMBL/GenBank/DDBJ whole genome shotgun (WGS) entry which is preliminary data.</text>
</comment>
<evidence type="ECO:0000313" key="7">
    <source>
        <dbReference type="EMBL" id="MDQ0424952.1"/>
    </source>
</evidence>
<sequence>MANVLHVSIDGSDDAAGTHDAPLRTIDRAAQLARPGDTVTVHAGTYREWVRPRRGGTGEHRRITYQAAPGEHVRITGAEQVTGWQPLGGGVWRVEIPNALFGDLNPFAVEIDGDWIVRPGRDDPKQHLGAVYLDGRRLHEVATADAVADAPRRTEQVDDWTGTVVPVPDPDWTPRVWHAEVGADVTTVTASFGDADPNASLVEVNVRPAVFFPADHHVDFITVRGFELCQAATQWAPPTANQPGLVGPNWARGWVIEDNDIHDATCSAVSLGKEASTGDNYATDRGDKPGYQYQLESVFSARQIGWDREHIGSHVVRNNHIHHCGQNAVVGHLGCVFSRIEGNHIHDIANGRAFYGHEIAGIKLHAPIDVVIADNRIHDCSLGIWLDWQTQGTRITRNVLWHNSRDLFVEVSHGPYVVDHNVLTSPVSVENHSQGGAYVNNLLAGTVGLKQMLDRATPYHRPHSTQVAGYAIIVCGDDRWVGNVFVGGDLDAAYSDESWGRIGAGAGTVAYDGYPTSLEQYLTEMGDRWDGDHTRFTGRVQPYLARGNVYAGGTRPADVESDAVVLDGPARLEVVTSGDEVWLEVDVPGADAAVLDVVTGADLPPVRFVGAEFEDPDGSPVRLGTDLEGTEVTGPTPAGPLAGGLSGARVRVL</sequence>
<dbReference type="Gene3D" id="2.160.20.10">
    <property type="entry name" value="Single-stranded right-handed beta-helix, Pectin lyase-like"/>
    <property type="match status" value="1"/>
</dbReference>
<dbReference type="EMBL" id="JAUSVM010000001">
    <property type="protein sequence ID" value="MDQ0424952.1"/>
    <property type="molecule type" value="Genomic_DNA"/>
</dbReference>
<dbReference type="PANTHER" id="PTHR40088:SF2">
    <property type="entry name" value="SECRETED SUGAR HYDROLASE"/>
    <property type="match status" value="1"/>
</dbReference>
<evidence type="ECO:0000259" key="4">
    <source>
        <dbReference type="Pfam" id="PF07602"/>
    </source>
</evidence>
<dbReference type="Gene3D" id="2.60.40.1180">
    <property type="entry name" value="Golgi alpha-mannosidase II"/>
    <property type="match status" value="1"/>
</dbReference>
<keyword evidence="3" id="KW-0732">Signal</keyword>
<gene>
    <name evidence="7" type="ORF">JO380_001333</name>
</gene>